<dbReference type="InterPro" id="IPR013320">
    <property type="entry name" value="ConA-like_dom_sf"/>
</dbReference>
<dbReference type="Pfam" id="PF00629">
    <property type="entry name" value="MAM"/>
    <property type="match status" value="1"/>
</dbReference>
<keyword evidence="4 9" id="KW-0812">Transmembrane</keyword>
<keyword evidence="6 9" id="KW-1133">Transmembrane helix</keyword>
<evidence type="ECO:0000313" key="12">
    <source>
        <dbReference type="Proteomes" id="UP000593565"/>
    </source>
</evidence>
<comment type="similarity">
    <text evidence="2">Belongs to the COX20 family.</text>
</comment>
<proteinExistence type="inferred from homology"/>
<evidence type="ECO:0000256" key="4">
    <source>
        <dbReference type="ARBA" id="ARBA00022692"/>
    </source>
</evidence>
<evidence type="ECO:0000256" key="2">
    <source>
        <dbReference type="ARBA" id="ARBA00009575"/>
    </source>
</evidence>
<organism evidence="11 12">
    <name type="scientific">Ameiurus melas</name>
    <name type="common">Black bullhead</name>
    <name type="synonym">Silurus melas</name>
    <dbReference type="NCBI Taxonomy" id="219545"/>
    <lineage>
        <taxon>Eukaryota</taxon>
        <taxon>Metazoa</taxon>
        <taxon>Chordata</taxon>
        <taxon>Craniata</taxon>
        <taxon>Vertebrata</taxon>
        <taxon>Euteleostomi</taxon>
        <taxon>Actinopterygii</taxon>
        <taxon>Neopterygii</taxon>
        <taxon>Teleostei</taxon>
        <taxon>Ostariophysi</taxon>
        <taxon>Siluriformes</taxon>
        <taxon>Ictaluridae</taxon>
        <taxon>Ameiurus</taxon>
    </lineage>
</organism>
<dbReference type="GO" id="GO:0033617">
    <property type="term" value="P:mitochondrial respiratory chain complex IV assembly"/>
    <property type="evidence" value="ECO:0007669"/>
    <property type="project" value="InterPro"/>
</dbReference>
<comment type="caution">
    <text evidence="11">The sequence shown here is derived from an EMBL/GenBank/DDBJ whole genome shotgun (WGS) entry which is preliminary data.</text>
</comment>
<protein>
    <recommendedName>
        <fullName evidence="3">Cytochrome c oxidase assembly protein COX20, mitochondrial</fullName>
    </recommendedName>
</protein>
<dbReference type="SMART" id="SM00137">
    <property type="entry name" value="MAM"/>
    <property type="match status" value="1"/>
</dbReference>
<accession>A0A7J6B4L5</accession>
<name>A0A7J6B4L5_AMEME</name>
<dbReference type="SUPFAM" id="SSF49899">
    <property type="entry name" value="Concanavalin A-like lectins/glucanases"/>
    <property type="match status" value="1"/>
</dbReference>
<evidence type="ECO:0000256" key="5">
    <source>
        <dbReference type="ARBA" id="ARBA00022792"/>
    </source>
</evidence>
<dbReference type="PRINTS" id="PR02049">
    <property type="entry name" value="PROTEINF36A"/>
</dbReference>
<dbReference type="Proteomes" id="UP000593565">
    <property type="component" value="Unassembled WGS sequence"/>
</dbReference>
<evidence type="ECO:0000256" key="7">
    <source>
        <dbReference type="ARBA" id="ARBA00023128"/>
    </source>
</evidence>
<dbReference type="CDD" id="cd06263">
    <property type="entry name" value="MAM"/>
    <property type="match status" value="1"/>
</dbReference>
<dbReference type="PANTHER" id="PTHR31586:SF1">
    <property type="entry name" value="CYTOCHROME C OXIDASE ASSEMBLY PROTEIN COX20, MITOCHONDRIAL"/>
    <property type="match status" value="1"/>
</dbReference>
<dbReference type="PRINTS" id="PR00020">
    <property type="entry name" value="MAMDOMAIN"/>
</dbReference>
<sequence length="202" mass="21984">MAEQEPDSKNQGVKLLGILDVGKTPCAREAILHGAGGSAVAGLVHFLATSRVQRSFHVGMAGFMVTTLASCLLLSVRGQVFRGDCNFERPYSECGYSQGNDDDFDWEQVNTKLRPSADPWIPASSAFMMVNTSGRFPGHRAQLVVPQLKENDTHCLIFQYYGASGEGSSPGQLYIFVKENNSPLGFPVWNSPGPAFHTWGQV</sequence>
<evidence type="ECO:0000256" key="3">
    <source>
        <dbReference type="ARBA" id="ARBA00017689"/>
    </source>
</evidence>
<keyword evidence="8 9" id="KW-0472">Membrane</keyword>
<dbReference type="EMBL" id="JAAGNN010000004">
    <property type="protein sequence ID" value="KAF4090043.1"/>
    <property type="molecule type" value="Genomic_DNA"/>
</dbReference>
<comment type="subcellular location">
    <subcellularLocation>
        <location evidence="1">Mitochondrion inner membrane</location>
    </subcellularLocation>
</comment>
<gene>
    <name evidence="11" type="ORF">AMELA_G00045160</name>
</gene>
<evidence type="ECO:0000256" key="6">
    <source>
        <dbReference type="ARBA" id="ARBA00022989"/>
    </source>
</evidence>
<dbReference type="Pfam" id="PF12597">
    <property type="entry name" value="Cox20"/>
    <property type="match status" value="1"/>
</dbReference>
<dbReference type="InterPro" id="IPR022533">
    <property type="entry name" value="Cox20"/>
</dbReference>
<keyword evidence="12" id="KW-1185">Reference proteome</keyword>
<feature type="domain" description="MAM" evidence="10">
    <location>
        <begin position="83"/>
        <end position="202"/>
    </location>
</feature>
<dbReference type="PROSITE" id="PS50060">
    <property type="entry name" value="MAM_2"/>
    <property type="match status" value="1"/>
</dbReference>
<evidence type="ECO:0000259" key="10">
    <source>
        <dbReference type="PROSITE" id="PS50060"/>
    </source>
</evidence>
<keyword evidence="7" id="KW-0496">Mitochondrion</keyword>
<evidence type="ECO:0000256" key="9">
    <source>
        <dbReference type="SAM" id="Phobius"/>
    </source>
</evidence>
<evidence type="ECO:0000313" key="11">
    <source>
        <dbReference type="EMBL" id="KAF4090043.1"/>
    </source>
</evidence>
<dbReference type="AlphaFoldDB" id="A0A7J6B4L5"/>
<keyword evidence="5" id="KW-0999">Mitochondrion inner membrane</keyword>
<dbReference type="Gene3D" id="2.60.120.200">
    <property type="match status" value="1"/>
</dbReference>
<dbReference type="GO" id="GO:0005743">
    <property type="term" value="C:mitochondrial inner membrane"/>
    <property type="evidence" value="ECO:0007669"/>
    <property type="project" value="UniProtKB-SubCell"/>
</dbReference>
<feature type="transmembrane region" description="Helical" evidence="9">
    <location>
        <begin position="30"/>
        <end position="48"/>
    </location>
</feature>
<evidence type="ECO:0000256" key="1">
    <source>
        <dbReference type="ARBA" id="ARBA00004273"/>
    </source>
</evidence>
<feature type="transmembrane region" description="Helical" evidence="9">
    <location>
        <begin position="55"/>
        <end position="76"/>
    </location>
</feature>
<evidence type="ECO:0000256" key="8">
    <source>
        <dbReference type="ARBA" id="ARBA00023136"/>
    </source>
</evidence>
<reference evidence="11 12" key="1">
    <citation type="submission" date="2020-02" db="EMBL/GenBank/DDBJ databases">
        <title>A chromosome-scale genome assembly of the black bullhead catfish (Ameiurus melas).</title>
        <authorList>
            <person name="Wen M."/>
            <person name="Zham M."/>
            <person name="Cabau C."/>
            <person name="Klopp C."/>
            <person name="Donnadieu C."/>
            <person name="Roques C."/>
            <person name="Bouchez O."/>
            <person name="Lampietro C."/>
            <person name="Jouanno E."/>
            <person name="Herpin A."/>
            <person name="Louis A."/>
            <person name="Berthelot C."/>
            <person name="Parey E."/>
            <person name="Roest-Crollius H."/>
            <person name="Braasch I."/>
            <person name="Postlethwait J."/>
            <person name="Robinson-Rechavi M."/>
            <person name="Echchiki A."/>
            <person name="Begum T."/>
            <person name="Montfort J."/>
            <person name="Schartl M."/>
            <person name="Bobe J."/>
            <person name="Guiguen Y."/>
        </authorList>
    </citation>
    <scope>NUCLEOTIDE SEQUENCE [LARGE SCALE GENOMIC DNA]</scope>
    <source>
        <strain evidence="11">M_S1</strain>
        <tissue evidence="11">Blood</tissue>
    </source>
</reference>
<dbReference type="PANTHER" id="PTHR31586">
    <property type="entry name" value="CYTOCHROME C OXIDASE PROTEIN 20"/>
    <property type="match status" value="1"/>
</dbReference>
<dbReference type="InterPro" id="IPR000998">
    <property type="entry name" value="MAM_dom"/>
</dbReference>